<protein>
    <submittedName>
        <fullName evidence="2">Putative secreted protein</fullName>
    </submittedName>
</protein>
<dbReference type="EMBL" id="GHWJ01010100">
    <property type="protein sequence ID" value="NOV42837.1"/>
    <property type="molecule type" value="Transcribed_RNA"/>
</dbReference>
<evidence type="ECO:0000313" key="2">
    <source>
        <dbReference type="EMBL" id="NOV42837.1"/>
    </source>
</evidence>
<feature type="signal peptide" evidence="1">
    <location>
        <begin position="1"/>
        <end position="19"/>
    </location>
</feature>
<evidence type="ECO:0000256" key="1">
    <source>
        <dbReference type="SAM" id="SignalP"/>
    </source>
</evidence>
<organism evidence="2">
    <name type="scientific">Rhipicephalus microplus</name>
    <name type="common">Cattle tick</name>
    <name type="synonym">Boophilus microplus</name>
    <dbReference type="NCBI Taxonomy" id="6941"/>
    <lineage>
        <taxon>Eukaryota</taxon>
        <taxon>Metazoa</taxon>
        <taxon>Ecdysozoa</taxon>
        <taxon>Arthropoda</taxon>
        <taxon>Chelicerata</taxon>
        <taxon>Arachnida</taxon>
        <taxon>Acari</taxon>
        <taxon>Parasitiformes</taxon>
        <taxon>Ixodida</taxon>
        <taxon>Ixodoidea</taxon>
        <taxon>Ixodidae</taxon>
        <taxon>Rhipicephalinae</taxon>
        <taxon>Rhipicephalus</taxon>
        <taxon>Boophilus</taxon>
    </lineage>
</organism>
<sequence length="102" mass="11447">MSLFLVLMLQRTLLWRSQASSTAEFTLFSMSNFFCLSRLSTSAMVQHFRVLALFRGDLCITSRCRLHNGVRSSASFGVDCKGCQAISRSVAFSSTRMLVVHE</sequence>
<proteinExistence type="predicted"/>
<reference evidence="2" key="1">
    <citation type="submission" date="2019-09" db="EMBL/GenBank/DDBJ databases">
        <title>Organ-specific transcriptomic study of the physiology of the cattle tick, Rhipicephalus microplus.</title>
        <authorList>
            <person name="Tirloni L."/>
            <person name="Braz G."/>
            <person name="Gandara A.C.P."/>
            <person name="Sabadin G.A."/>
            <person name="da Silva R.M."/>
            <person name="Guizzo M.G."/>
            <person name="Machado J.A."/>
            <person name="Costa E.P."/>
            <person name="Gomes H.F."/>
            <person name="Moraes J."/>
            <person name="Mota M.B.S."/>
            <person name="Mesquita R.D."/>
            <person name="Alvarenga P.H."/>
            <person name="Alves F."/>
            <person name="Seixas A."/>
            <person name="da Fonseca R.N."/>
            <person name="Fogaca A."/>
            <person name="Logullo C."/>
            <person name="Tanaka A."/>
            <person name="Daffre S."/>
            <person name="Termignoni C."/>
            <person name="Vaz I.S.Jr."/>
            <person name="Oliveira P.L."/>
            <person name="Ribeiro J.M."/>
        </authorList>
    </citation>
    <scope>NUCLEOTIDE SEQUENCE</scope>
    <source>
        <strain evidence="2">Porto Alegre</strain>
    </source>
</reference>
<accession>A0A6M2DCY9</accession>
<name>A0A6M2DCY9_RHIMP</name>
<keyword evidence="1" id="KW-0732">Signal</keyword>
<dbReference type="AlphaFoldDB" id="A0A6M2DCY9"/>
<feature type="chain" id="PRO_5027078322" evidence="1">
    <location>
        <begin position="20"/>
        <end position="102"/>
    </location>
</feature>